<dbReference type="AlphaFoldDB" id="A0A2A3LXD7"/>
<evidence type="ECO:0000313" key="1">
    <source>
        <dbReference type="EMBL" id="PBJ92486.1"/>
    </source>
</evidence>
<proteinExistence type="predicted"/>
<reference evidence="1 2" key="1">
    <citation type="submission" date="2017-09" db="EMBL/GenBank/DDBJ databases">
        <authorList>
            <person name="Ehlers B."/>
            <person name="Leendertz F.H."/>
        </authorList>
    </citation>
    <scope>NUCLEOTIDE SEQUENCE [LARGE SCALE GENOMIC DNA]</scope>
    <source>
        <strain evidence="1 2">DJ-1</strain>
    </source>
</reference>
<sequence length="62" mass="6864">KIEQKQLNTWVSFQSAEQPLLGQFSVSGNREGAGAEPAVPIERWQLVPGRLQRSANAGSEWQ</sequence>
<dbReference type="EMBL" id="NTME01000047">
    <property type="protein sequence ID" value="PBJ92486.1"/>
    <property type="molecule type" value="Genomic_DNA"/>
</dbReference>
<organism evidence="1 2">
    <name type="scientific">Pseudomonas plecoglossicida</name>
    <dbReference type="NCBI Taxonomy" id="70775"/>
    <lineage>
        <taxon>Bacteria</taxon>
        <taxon>Pseudomonadati</taxon>
        <taxon>Pseudomonadota</taxon>
        <taxon>Gammaproteobacteria</taxon>
        <taxon>Pseudomonadales</taxon>
        <taxon>Pseudomonadaceae</taxon>
        <taxon>Pseudomonas</taxon>
    </lineage>
</organism>
<feature type="non-terminal residue" evidence="1">
    <location>
        <position position="1"/>
    </location>
</feature>
<dbReference type="RefSeq" id="WP_096010264.1">
    <property type="nucleotide sequence ID" value="NZ_NTME01000047.1"/>
</dbReference>
<name>A0A2A3LXD7_PSEDL</name>
<evidence type="ECO:0000313" key="2">
    <source>
        <dbReference type="Proteomes" id="UP000218102"/>
    </source>
</evidence>
<gene>
    <name evidence="1" type="ORF">CMV24_26525</name>
</gene>
<dbReference type="Proteomes" id="UP000218102">
    <property type="component" value="Unassembled WGS sequence"/>
</dbReference>
<protein>
    <submittedName>
        <fullName evidence="1">Uncharacterized protein</fullName>
    </submittedName>
</protein>
<accession>A0A2A3LXD7</accession>
<comment type="caution">
    <text evidence="1">The sequence shown here is derived from an EMBL/GenBank/DDBJ whole genome shotgun (WGS) entry which is preliminary data.</text>
</comment>